<reference evidence="2 3" key="2">
    <citation type="submission" date="2018-11" db="EMBL/GenBank/DDBJ databases">
        <authorList>
            <consortium name="Pathogen Informatics"/>
        </authorList>
    </citation>
    <scope>NUCLEOTIDE SEQUENCE [LARGE SCALE GENOMIC DNA]</scope>
</reference>
<sequence length="437" mass="48308">MLDTVQLPLLLEQSSKARVSPAPPPPPPPPPPSLHSSSSKGLQQVTANNDSSSPGKKKWTLRVESRDTGRISSTNHRTEESIEIPKPQSVASLREQIASKLERKIASHIATFNGILPCKMQLINESPSSSLKESELTTESNVIEHANEEFNHQQHLVASTSMTHGRQAVFTSQMLLPEQQSVVHEPVQRHLSCITPLSFNRTTVLSSSTMHSPSMSNISTDGNDYQRTENIKNETRNRPIMQDRGQSLLPPSALSAPIGIIDFNANHSLDEHATMPSDSSHSGFFVNYQNKSRNERASSELEKIPVYSNHEHENQRNGTLPVANVGGEKSQFDAPSPSVTNARVLADAHKPLFSKPVELRTGIRSENGLLKTLQPETHAALHIPLKTISSHCSVPEQEMTVAAVASPQQDSHTENSSWYRTMFKKMHVVNLLGKYFY</sequence>
<name>A0A0N5D1E0_THECL</name>
<evidence type="ECO:0000313" key="4">
    <source>
        <dbReference type="WBParaSite" id="TCLT_0000666401-mRNA-1"/>
    </source>
</evidence>
<dbReference type="AlphaFoldDB" id="A0A0N5D1E0"/>
<dbReference type="EMBL" id="UYYF01004433">
    <property type="protein sequence ID" value="VDN04027.1"/>
    <property type="molecule type" value="Genomic_DNA"/>
</dbReference>
<dbReference type="STRING" id="103827.A0A0N5D1E0"/>
<protein>
    <submittedName>
        <fullName evidence="4">Protein kinase domain-containing protein</fullName>
    </submittedName>
</protein>
<dbReference type="WBParaSite" id="TCLT_0000666401-mRNA-1">
    <property type="protein sequence ID" value="TCLT_0000666401-mRNA-1"/>
    <property type="gene ID" value="TCLT_0000666401"/>
</dbReference>
<dbReference type="OMA" id="HEPMERH"/>
<evidence type="ECO:0000313" key="2">
    <source>
        <dbReference type="EMBL" id="VDN04027.1"/>
    </source>
</evidence>
<gene>
    <name evidence="2" type="ORF">TCLT_LOCUS6653</name>
</gene>
<organism evidence="4">
    <name type="scientific">Thelazia callipaeda</name>
    <name type="common">Oriental eyeworm</name>
    <name type="synonym">Parasitic nematode</name>
    <dbReference type="NCBI Taxonomy" id="103827"/>
    <lineage>
        <taxon>Eukaryota</taxon>
        <taxon>Metazoa</taxon>
        <taxon>Ecdysozoa</taxon>
        <taxon>Nematoda</taxon>
        <taxon>Chromadorea</taxon>
        <taxon>Rhabditida</taxon>
        <taxon>Spirurina</taxon>
        <taxon>Spiruromorpha</taxon>
        <taxon>Thelazioidea</taxon>
        <taxon>Thelaziidae</taxon>
        <taxon>Thelazia</taxon>
    </lineage>
</organism>
<reference evidence="4" key="1">
    <citation type="submission" date="2017-02" db="UniProtKB">
        <authorList>
            <consortium name="WormBaseParasite"/>
        </authorList>
    </citation>
    <scope>IDENTIFICATION</scope>
</reference>
<feature type="compositionally biased region" description="Polar residues" evidence="1">
    <location>
        <begin position="40"/>
        <end position="54"/>
    </location>
</feature>
<dbReference type="Proteomes" id="UP000276776">
    <property type="component" value="Unassembled WGS sequence"/>
</dbReference>
<feature type="compositionally biased region" description="Pro residues" evidence="1">
    <location>
        <begin position="21"/>
        <end position="33"/>
    </location>
</feature>
<dbReference type="SUPFAM" id="SSF101447">
    <property type="entry name" value="Formin homology 2 domain (FH2 domain)"/>
    <property type="match status" value="1"/>
</dbReference>
<feature type="region of interest" description="Disordered" evidence="1">
    <location>
        <begin position="1"/>
        <end position="84"/>
    </location>
</feature>
<proteinExistence type="predicted"/>
<dbReference type="OrthoDB" id="5866868at2759"/>
<evidence type="ECO:0000256" key="1">
    <source>
        <dbReference type="SAM" id="MobiDB-lite"/>
    </source>
</evidence>
<keyword evidence="3" id="KW-1185">Reference proteome</keyword>
<accession>A0A0N5D1E0</accession>
<evidence type="ECO:0000313" key="3">
    <source>
        <dbReference type="Proteomes" id="UP000276776"/>
    </source>
</evidence>